<dbReference type="RefSeq" id="WP_091118247.1">
    <property type="nucleotide sequence ID" value="NZ_FMHY01000002.1"/>
</dbReference>
<dbReference type="Pfam" id="PF00324">
    <property type="entry name" value="AA_permease"/>
    <property type="match status" value="1"/>
</dbReference>
<dbReference type="PANTHER" id="PTHR42770:SF16">
    <property type="entry name" value="AMINO ACID PERMEASE"/>
    <property type="match status" value="1"/>
</dbReference>
<evidence type="ECO:0000256" key="2">
    <source>
        <dbReference type="ARBA" id="ARBA00022692"/>
    </source>
</evidence>
<dbReference type="InterPro" id="IPR004841">
    <property type="entry name" value="AA-permease/SLC12A_dom"/>
</dbReference>
<dbReference type="Gene3D" id="1.20.1740.10">
    <property type="entry name" value="Amino acid/polyamine transporter I"/>
    <property type="match status" value="1"/>
</dbReference>
<feature type="transmembrane region" description="Helical" evidence="6">
    <location>
        <begin position="160"/>
        <end position="179"/>
    </location>
</feature>
<evidence type="ECO:0000256" key="1">
    <source>
        <dbReference type="ARBA" id="ARBA00004141"/>
    </source>
</evidence>
<evidence type="ECO:0000259" key="7">
    <source>
        <dbReference type="Pfam" id="PF00324"/>
    </source>
</evidence>
<feature type="transmembrane region" description="Helical" evidence="6">
    <location>
        <begin position="238"/>
        <end position="257"/>
    </location>
</feature>
<reference evidence="9" key="1">
    <citation type="submission" date="2016-06" db="EMBL/GenBank/DDBJ databases">
        <authorList>
            <person name="Varghese N."/>
            <person name="Submissions Spin"/>
        </authorList>
    </citation>
    <scope>NUCLEOTIDE SEQUENCE [LARGE SCALE GENOMIC DNA]</scope>
    <source>
        <strain evidence="9">DSM 44814</strain>
    </source>
</reference>
<evidence type="ECO:0000256" key="5">
    <source>
        <dbReference type="SAM" id="MobiDB-lite"/>
    </source>
</evidence>
<feature type="transmembrane region" description="Helical" evidence="6">
    <location>
        <begin position="372"/>
        <end position="397"/>
    </location>
</feature>
<evidence type="ECO:0000256" key="3">
    <source>
        <dbReference type="ARBA" id="ARBA00022989"/>
    </source>
</evidence>
<dbReference type="InterPro" id="IPR050367">
    <property type="entry name" value="APC_superfamily"/>
</dbReference>
<keyword evidence="2 6" id="KW-0812">Transmembrane</keyword>
<feature type="compositionally biased region" description="Basic and acidic residues" evidence="5">
    <location>
        <begin position="494"/>
        <end position="505"/>
    </location>
</feature>
<dbReference type="EMBL" id="FMHY01000002">
    <property type="protein sequence ID" value="SCL53004.1"/>
    <property type="molecule type" value="Genomic_DNA"/>
</dbReference>
<feature type="transmembrane region" description="Helical" evidence="6">
    <location>
        <begin position="293"/>
        <end position="318"/>
    </location>
</feature>
<accession>A0A1C6UGB1</accession>
<dbReference type="Proteomes" id="UP000199696">
    <property type="component" value="Unassembled WGS sequence"/>
</dbReference>
<feature type="transmembrane region" description="Helical" evidence="6">
    <location>
        <begin position="199"/>
        <end position="218"/>
    </location>
</feature>
<dbReference type="GO" id="GO:0055085">
    <property type="term" value="P:transmembrane transport"/>
    <property type="evidence" value="ECO:0007669"/>
    <property type="project" value="InterPro"/>
</dbReference>
<evidence type="ECO:0000256" key="4">
    <source>
        <dbReference type="ARBA" id="ARBA00023136"/>
    </source>
</evidence>
<feature type="transmembrane region" description="Helical" evidence="6">
    <location>
        <begin position="442"/>
        <end position="464"/>
    </location>
</feature>
<feature type="transmembrane region" description="Helical" evidence="6">
    <location>
        <begin position="409"/>
        <end position="430"/>
    </location>
</feature>
<evidence type="ECO:0000256" key="6">
    <source>
        <dbReference type="SAM" id="Phobius"/>
    </source>
</evidence>
<feature type="region of interest" description="Disordered" evidence="5">
    <location>
        <begin position="483"/>
        <end position="505"/>
    </location>
</feature>
<feature type="transmembrane region" description="Helical" evidence="6">
    <location>
        <begin position="94"/>
        <end position="122"/>
    </location>
</feature>
<proteinExistence type="predicted"/>
<sequence length="505" mass="52304">MSADSFFSDSGLRRGRLGTAHLVFFTVAASAPLTVLGGGVTTMFAVSGNVGAALGYVLLAAVLAVFATGYAAMSRYVANAGAFYAYIANGLGRAGGVAGSAVALAAYNAIQIGLYGLIGAILQEFFATKAGLDLAWWVWALLAWALVGLLGVLRIDLNATVLAVLLGLECVVVLIFDAVALTHPAADAVSYAGIDPSKLFTTGFGAVLAFTIASFTGFESGAIYSEEVKDPRRTVARATYIAVAFTGLFYAASAWALTVLTGPQNAAQASADAGPGVVFGALDQYAGAVVADIANVLFITSVLAALLSFHNGVARYLFALGREGVLPRFLGATSPRSGAPLAGSLVQSTLAVVVFMAFALADRDPIIDLFTWFSGAAAVGVVLLMTLTSAAVVGFFSGRRGPETLWQRVLAPVLGTVLLSVVLVVLLFNFDALLDPGTAAYLRWLLPAIPVLAGAVGLIWGFALKSARPQTYARIGRVAEDGLHEPGLHPSPDPARDRWVHAGQR</sequence>
<protein>
    <submittedName>
        <fullName evidence="8">Amino acid/polyamine/organocation transporter, APC superfamily</fullName>
    </submittedName>
</protein>
<feature type="transmembrane region" description="Helical" evidence="6">
    <location>
        <begin position="21"/>
        <end position="47"/>
    </location>
</feature>
<dbReference type="GO" id="GO:0016020">
    <property type="term" value="C:membrane"/>
    <property type="evidence" value="ECO:0007669"/>
    <property type="project" value="UniProtKB-SubCell"/>
</dbReference>
<comment type="subcellular location">
    <subcellularLocation>
        <location evidence="1">Membrane</location>
        <topology evidence="1">Multi-pass membrane protein</topology>
    </subcellularLocation>
</comment>
<dbReference type="OrthoDB" id="137613at2"/>
<keyword evidence="9" id="KW-1185">Reference proteome</keyword>
<organism evidence="8 9">
    <name type="scientific">Micromonospora eburnea</name>
    <dbReference type="NCBI Taxonomy" id="227316"/>
    <lineage>
        <taxon>Bacteria</taxon>
        <taxon>Bacillati</taxon>
        <taxon>Actinomycetota</taxon>
        <taxon>Actinomycetes</taxon>
        <taxon>Micromonosporales</taxon>
        <taxon>Micromonosporaceae</taxon>
        <taxon>Micromonospora</taxon>
    </lineage>
</organism>
<evidence type="ECO:0000313" key="9">
    <source>
        <dbReference type="Proteomes" id="UP000199696"/>
    </source>
</evidence>
<feature type="transmembrane region" description="Helical" evidence="6">
    <location>
        <begin position="339"/>
        <end position="360"/>
    </location>
</feature>
<keyword evidence="4 6" id="KW-0472">Membrane</keyword>
<feature type="transmembrane region" description="Helical" evidence="6">
    <location>
        <begin position="134"/>
        <end position="153"/>
    </location>
</feature>
<gene>
    <name evidence="8" type="ORF">GA0070604_2685</name>
</gene>
<dbReference type="PIRSF" id="PIRSF006060">
    <property type="entry name" value="AA_transporter"/>
    <property type="match status" value="1"/>
</dbReference>
<feature type="domain" description="Amino acid permease/ SLC12A" evidence="7">
    <location>
        <begin position="22"/>
        <end position="420"/>
    </location>
</feature>
<name>A0A1C6UGB1_9ACTN</name>
<dbReference type="STRING" id="227316.GA0070604_2685"/>
<evidence type="ECO:0000313" key="8">
    <source>
        <dbReference type="EMBL" id="SCL53004.1"/>
    </source>
</evidence>
<feature type="transmembrane region" description="Helical" evidence="6">
    <location>
        <begin position="53"/>
        <end position="73"/>
    </location>
</feature>
<dbReference type="AlphaFoldDB" id="A0A1C6UGB1"/>
<keyword evidence="3 6" id="KW-1133">Transmembrane helix</keyword>
<dbReference type="PANTHER" id="PTHR42770">
    <property type="entry name" value="AMINO ACID TRANSPORTER-RELATED"/>
    <property type="match status" value="1"/>
</dbReference>